<dbReference type="Proteomes" id="UP000252015">
    <property type="component" value="Unassembled WGS sequence"/>
</dbReference>
<protein>
    <recommendedName>
        <fullName evidence="3">STAS/SEC14 domain-containing protein</fullName>
    </recommendedName>
</protein>
<dbReference type="InterPro" id="IPR021866">
    <property type="entry name" value="SpoIIAA-like"/>
</dbReference>
<keyword evidence="2" id="KW-1185">Reference proteome</keyword>
<gene>
    <name evidence="1" type="ORF">MSP7336_01752</name>
</gene>
<reference evidence="1 2" key="1">
    <citation type="submission" date="2018-05" db="EMBL/GenBank/DDBJ databases">
        <authorList>
            <consortium name="IHU Genomes"/>
        </authorList>
    </citation>
    <scope>NUCLEOTIDE SEQUENCE [LARGE SCALE GENOMIC DNA]</scope>
    <source>
        <strain evidence="1 2">P7336</strain>
    </source>
</reference>
<dbReference type="Pfam" id="PF11964">
    <property type="entry name" value="SpoIIAA-like"/>
    <property type="match status" value="1"/>
</dbReference>
<dbReference type="STRING" id="29313.BHQ16_09410"/>
<dbReference type="InterPro" id="IPR038396">
    <property type="entry name" value="SpoIIAA-like_sf"/>
</dbReference>
<dbReference type="Gene3D" id="3.40.50.10600">
    <property type="entry name" value="SpoIIaa-like domains"/>
    <property type="match status" value="1"/>
</dbReference>
<dbReference type="AlphaFoldDB" id="A0A375YX89"/>
<evidence type="ECO:0008006" key="3">
    <source>
        <dbReference type="Google" id="ProtNLM"/>
    </source>
</evidence>
<dbReference type="EMBL" id="UEGW01000001">
    <property type="protein sequence ID" value="SRX93514.1"/>
    <property type="molecule type" value="Genomic_DNA"/>
</dbReference>
<accession>A0A375YX89</accession>
<evidence type="ECO:0000313" key="2">
    <source>
        <dbReference type="Proteomes" id="UP000252015"/>
    </source>
</evidence>
<dbReference type="InterPro" id="IPR036513">
    <property type="entry name" value="STAS_dom_sf"/>
</dbReference>
<name>A0A375YX89_MYCSH</name>
<proteinExistence type="predicted"/>
<organism evidence="1 2">
    <name type="scientific">Mycobacterium shimoidei</name>
    <dbReference type="NCBI Taxonomy" id="29313"/>
    <lineage>
        <taxon>Bacteria</taxon>
        <taxon>Bacillati</taxon>
        <taxon>Actinomycetota</taxon>
        <taxon>Actinomycetes</taxon>
        <taxon>Mycobacteriales</taxon>
        <taxon>Mycobacteriaceae</taxon>
        <taxon>Mycobacterium</taxon>
    </lineage>
</organism>
<dbReference type="SUPFAM" id="SSF52091">
    <property type="entry name" value="SpoIIaa-like"/>
    <property type="match status" value="1"/>
</dbReference>
<sequence>MISVMDESSGNVIGFRATARLTRSDYQMLQRLVEDLLKRFASASVLFLMDDAFEGWSLRAAWANTIFDLKHRRDFGKIAMVGCPRWEEWCVKLAAAPLMVGELRTFRREELGEAWRWLRS</sequence>
<evidence type="ECO:0000313" key="1">
    <source>
        <dbReference type="EMBL" id="SRX93514.1"/>
    </source>
</evidence>